<keyword evidence="3" id="KW-1185">Reference proteome</keyword>
<accession>A0AAE1DCX1</accession>
<organism evidence="2 3">
    <name type="scientific">Elysia crispata</name>
    <name type="common">lettuce slug</name>
    <dbReference type="NCBI Taxonomy" id="231223"/>
    <lineage>
        <taxon>Eukaryota</taxon>
        <taxon>Metazoa</taxon>
        <taxon>Spiralia</taxon>
        <taxon>Lophotrochozoa</taxon>
        <taxon>Mollusca</taxon>
        <taxon>Gastropoda</taxon>
        <taxon>Heterobranchia</taxon>
        <taxon>Euthyneura</taxon>
        <taxon>Panpulmonata</taxon>
        <taxon>Sacoglossa</taxon>
        <taxon>Placobranchoidea</taxon>
        <taxon>Plakobranchidae</taxon>
        <taxon>Elysia</taxon>
    </lineage>
</organism>
<proteinExistence type="predicted"/>
<dbReference type="EMBL" id="JAWDGP010004397">
    <property type="protein sequence ID" value="KAK3764788.1"/>
    <property type="molecule type" value="Genomic_DNA"/>
</dbReference>
<feature type="compositionally biased region" description="Polar residues" evidence="1">
    <location>
        <begin position="17"/>
        <end position="28"/>
    </location>
</feature>
<dbReference type="Proteomes" id="UP001283361">
    <property type="component" value="Unassembled WGS sequence"/>
</dbReference>
<evidence type="ECO:0000313" key="3">
    <source>
        <dbReference type="Proteomes" id="UP001283361"/>
    </source>
</evidence>
<name>A0AAE1DCX1_9GAST</name>
<evidence type="ECO:0000313" key="2">
    <source>
        <dbReference type="EMBL" id="KAK3764788.1"/>
    </source>
</evidence>
<comment type="caution">
    <text evidence="2">The sequence shown here is derived from an EMBL/GenBank/DDBJ whole genome shotgun (WGS) entry which is preliminary data.</text>
</comment>
<gene>
    <name evidence="2" type="ORF">RRG08_046428</name>
</gene>
<protein>
    <submittedName>
        <fullName evidence="2">Uncharacterized protein</fullName>
    </submittedName>
</protein>
<dbReference type="AlphaFoldDB" id="A0AAE1DCX1"/>
<evidence type="ECO:0000256" key="1">
    <source>
        <dbReference type="SAM" id="MobiDB-lite"/>
    </source>
</evidence>
<reference evidence="2" key="1">
    <citation type="journal article" date="2023" name="G3 (Bethesda)">
        <title>A reference genome for the long-term kleptoplast-retaining sea slug Elysia crispata morphotype clarki.</title>
        <authorList>
            <person name="Eastman K.E."/>
            <person name="Pendleton A.L."/>
            <person name="Shaikh M.A."/>
            <person name="Suttiyut T."/>
            <person name="Ogas R."/>
            <person name="Tomko P."/>
            <person name="Gavelis G."/>
            <person name="Widhalm J.R."/>
            <person name="Wisecaver J.H."/>
        </authorList>
    </citation>
    <scope>NUCLEOTIDE SEQUENCE</scope>
    <source>
        <strain evidence="2">ECLA1</strain>
    </source>
</reference>
<sequence>MRQTGLVLSPGSPSAEPDSSTTEPSSALESLTTKVVFVQPTLRIPGMQHTLISPDHQRDFLLPLRLILPPALSLHFSQSLDFPSLPEPLFSSA</sequence>
<feature type="region of interest" description="Disordered" evidence="1">
    <location>
        <begin position="1"/>
        <end position="28"/>
    </location>
</feature>